<keyword evidence="3" id="KW-1185">Reference proteome</keyword>
<accession>A0A7J6LKQ0</accession>
<evidence type="ECO:0000313" key="3">
    <source>
        <dbReference type="Proteomes" id="UP000591131"/>
    </source>
</evidence>
<name>A0A7J6LKQ0_PERCH</name>
<comment type="caution">
    <text evidence="2">The sequence shown here is derived from an EMBL/GenBank/DDBJ whole genome shotgun (WGS) entry which is preliminary data.</text>
</comment>
<organism evidence="2 3">
    <name type="scientific">Perkinsus chesapeaki</name>
    <name type="common">Clam parasite</name>
    <name type="synonym">Perkinsus andrewsi</name>
    <dbReference type="NCBI Taxonomy" id="330153"/>
    <lineage>
        <taxon>Eukaryota</taxon>
        <taxon>Sar</taxon>
        <taxon>Alveolata</taxon>
        <taxon>Perkinsozoa</taxon>
        <taxon>Perkinsea</taxon>
        <taxon>Perkinsida</taxon>
        <taxon>Perkinsidae</taxon>
        <taxon>Perkinsus</taxon>
    </lineage>
</organism>
<dbReference type="AlphaFoldDB" id="A0A7J6LKQ0"/>
<evidence type="ECO:0000313" key="2">
    <source>
        <dbReference type="EMBL" id="KAF4659838.1"/>
    </source>
</evidence>
<dbReference type="Proteomes" id="UP000591131">
    <property type="component" value="Unassembled WGS sequence"/>
</dbReference>
<dbReference type="EMBL" id="JAAPAO010000437">
    <property type="protein sequence ID" value="KAF4659838.1"/>
    <property type="molecule type" value="Genomic_DNA"/>
</dbReference>
<proteinExistence type="predicted"/>
<reference evidence="2 3" key="1">
    <citation type="submission" date="2020-04" db="EMBL/GenBank/DDBJ databases">
        <title>Perkinsus chesapeaki whole genome sequence.</title>
        <authorList>
            <person name="Bogema D.R."/>
        </authorList>
    </citation>
    <scope>NUCLEOTIDE SEQUENCE [LARGE SCALE GENOMIC DNA]</scope>
    <source>
        <strain evidence="2">ATCC PRA-425</strain>
    </source>
</reference>
<gene>
    <name evidence="2" type="ORF">FOL47_007405</name>
</gene>
<protein>
    <submittedName>
        <fullName evidence="2">Uncharacterized protein</fullName>
    </submittedName>
</protein>
<sequence>MSWIDIASDPSGASGKLTVLDIVAGCRPLPPILPDSAYYSLLVTPIRDNIRQLHAAFHPLCHIGVVSPTGEIPNSMKNGTERLMLVDCKQPGNGVKPPEDVNLRMQFRIEQLKRCMNHLARSCAELDIEFHRSDFLLQYLHNCKQDPRLFGGYALTEIHSLQLQEYQTRNTWSKILQQTSSRDGEIFDTETCQKIIPAMYRVLVYSTTIMRLASIAEFAVGECESFFKSWRNPAASSSHKKTSAKESEVGSTWPGSRAKSDCFDWAQDVSVVALTGSPLDRAVGDFCVKVIRSAEFPLNASDDVSDLESVLRQLLSDDWLELLLPPGTCRIEYTDYKEKGFIQRLVAAVDHLRKTVDDVVDSTKADGGHASERKTRSAIVALWRDLRQTSLDGYLHHFGSFVAQYPAVVQKPLGDRLRKILGQEVRVDLPAMNLHPLYPSGHCLRLVELQRAKVNDSAVSSPLVKPSITPAPPIPAQC</sequence>
<feature type="region of interest" description="Disordered" evidence="1">
    <location>
        <begin position="234"/>
        <end position="256"/>
    </location>
</feature>
<evidence type="ECO:0000256" key="1">
    <source>
        <dbReference type="SAM" id="MobiDB-lite"/>
    </source>
</evidence>
<dbReference type="OrthoDB" id="10311635at2759"/>